<evidence type="ECO:0008006" key="4">
    <source>
        <dbReference type="Google" id="ProtNLM"/>
    </source>
</evidence>
<dbReference type="RefSeq" id="XP_003728611.1">
    <property type="nucleotide sequence ID" value="XM_003728563.3"/>
</dbReference>
<dbReference type="AlphaFoldDB" id="A0A7M7GH12"/>
<dbReference type="Pfam" id="PF04749">
    <property type="entry name" value="PLAC8"/>
    <property type="match status" value="1"/>
</dbReference>
<dbReference type="OrthoDB" id="1045822at2759"/>
<dbReference type="KEGG" id="spu:100891169"/>
<reference evidence="3" key="1">
    <citation type="submission" date="2015-02" db="EMBL/GenBank/DDBJ databases">
        <title>Genome sequencing for Strongylocentrotus purpuratus.</title>
        <authorList>
            <person name="Murali S."/>
            <person name="Liu Y."/>
            <person name="Vee V."/>
            <person name="English A."/>
            <person name="Wang M."/>
            <person name="Skinner E."/>
            <person name="Han Y."/>
            <person name="Muzny D.M."/>
            <person name="Worley K.C."/>
            <person name="Gibbs R.A."/>
        </authorList>
    </citation>
    <scope>NUCLEOTIDE SEQUENCE</scope>
</reference>
<dbReference type="InParanoid" id="A0A7M7GH12"/>
<name>A0A7M7GH12_STRPU</name>
<accession>A0A7M7GH12</accession>
<comment type="similarity">
    <text evidence="1">Belongs to the cornifelin family.</text>
</comment>
<evidence type="ECO:0000256" key="1">
    <source>
        <dbReference type="ARBA" id="ARBA00009024"/>
    </source>
</evidence>
<organism evidence="2 3">
    <name type="scientific">Strongylocentrotus purpuratus</name>
    <name type="common">Purple sea urchin</name>
    <dbReference type="NCBI Taxonomy" id="7668"/>
    <lineage>
        <taxon>Eukaryota</taxon>
        <taxon>Metazoa</taxon>
        <taxon>Echinodermata</taxon>
        <taxon>Eleutherozoa</taxon>
        <taxon>Echinozoa</taxon>
        <taxon>Echinoidea</taxon>
        <taxon>Euechinoidea</taxon>
        <taxon>Echinacea</taxon>
        <taxon>Camarodonta</taxon>
        <taxon>Echinidea</taxon>
        <taxon>Strongylocentrotidae</taxon>
        <taxon>Strongylocentrotus</taxon>
    </lineage>
</organism>
<dbReference type="EnsemblMetazoa" id="XM_003728563">
    <property type="protein sequence ID" value="XP_003728611"/>
    <property type="gene ID" value="LOC100891169"/>
</dbReference>
<dbReference type="OMA" id="DRTICAC"/>
<sequence length="137" mass="14912">MNQQPIAVQPVGVQPGGPTMQTNVVFEVNMNPLAPRGIPRAWSTDLFQCFDDIPICLLGLFFTPCHQCCLASDMGESCCVPMCLPGPLIAMRALHRGRHNVQGSLLNDCCTSVICGWCAQCQLAREVQAIKNGRIQP</sequence>
<reference evidence="2" key="2">
    <citation type="submission" date="2021-01" db="UniProtKB">
        <authorList>
            <consortium name="EnsemblMetazoa"/>
        </authorList>
    </citation>
    <scope>IDENTIFICATION</scope>
</reference>
<dbReference type="Proteomes" id="UP000007110">
    <property type="component" value="Unassembled WGS sequence"/>
</dbReference>
<keyword evidence="3" id="KW-1185">Reference proteome</keyword>
<dbReference type="PANTHER" id="PTHR15907">
    <property type="entry name" value="DUF614 FAMILY PROTEIN-RELATED"/>
    <property type="match status" value="1"/>
</dbReference>
<dbReference type="InterPro" id="IPR006461">
    <property type="entry name" value="PLAC_motif_containing"/>
</dbReference>
<dbReference type="FunCoup" id="A0A7M7GH12">
    <property type="interactions" value="13"/>
</dbReference>
<protein>
    <recommendedName>
        <fullName evidence="4">Cornifelin</fullName>
    </recommendedName>
</protein>
<dbReference type="GeneID" id="100891169"/>
<evidence type="ECO:0000313" key="2">
    <source>
        <dbReference type="EnsemblMetazoa" id="XP_003728611"/>
    </source>
</evidence>
<proteinExistence type="inferred from homology"/>
<evidence type="ECO:0000313" key="3">
    <source>
        <dbReference type="Proteomes" id="UP000007110"/>
    </source>
</evidence>
<dbReference type="NCBIfam" id="TIGR01571">
    <property type="entry name" value="A_thal_Cys_rich"/>
    <property type="match status" value="1"/>
</dbReference>